<dbReference type="Proteomes" id="UP000318834">
    <property type="component" value="Unassembled WGS sequence"/>
</dbReference>
<dbReference type="PROSITE" id="PS51199">
    <property type="entry name" value="SF4_HELICASE"/>
    <property type="match status" value="1"/>
</dbReference>
<dbReference type="InterPro" id="IPR007694">
    <property type="entry name" value="DNA_helicase_DnaB-like_C"/>
</dbReference>
<dbReference type="Pfam" id="PF03796">
    <property type="entry name" value="DnaB_C"/>
    <property type="match status" value="1"/>
</dbReference>
<sequence length="505" mass="56208">MEEAAVIERTLLAGFIRDRLLLGKALEAGFRPDLMPHTLGRTLAKTLTDIYEQKDAPLEPVTVRGLLGERGTLSPEMKRFVDAVEATQEPDAARVMAYVDLLKARSARLRLVEVGTAITNYLEQERSEGKDLVDFVGQIVPTLFDIQQQRMARNTPPANQLGGHIVREILEGQAGATLGYALSPFDRLSEALSGLRPGFYYGLAGAPRRGKTNLALELASNIAGQYKVPVLYYSWEQTSRVLFARLLGKEALVNPATLLSAASRSPQIRGRVKDVWAKMDNALSTLFLFEAGRRDTVERIKARAHNMMHAFQSDACVIFLDYLQRIPLEENVHDEKARTDLISAKLADLSLELGCPVFAISPLDKEGCRLDEKPAEEMSEFIRPTMHHCVGSGDLEYDLDVAMVMSKDWVATKNLEDLLRTEAKAGRAGSDSVPKIDVIDVHLDKNRDAPETIASTIQYAFFVYLNKFVEIGHKTTEEFSSGFRDFAKMQQILEQLREVGLLTPA</sequence>
<proteinExistence type="predicted"/>
<dbReference type="AlphaFoldDB" id="A0A537IY42"/>
<dbReference type="GO" id="GO:0003678">
    <property type="term" value="F:DNA helicase activity"/>
    <property type="evidence" value="ECO:0007669"/>
    <property type="project" value="InterPro"/>
</dbReference>
<feature type="domain" description="SF4 helicase" evidence="1">
    <location>
        <begin position="174"/>
        <end position="475"/>
    </location>
</feature>
<accession>A0A537IY42</accession>
<dbReference type="SUPFAM" id="SSF52540">
    <property type="entry name" value="P-loop containing nucleoside triphosphate hydrolases"/>
    <property type="match status" value="1"/>
</dbReference>
<dbReference type="GO" id="GO:0005524">
    <property type="term" value="F:ATP binding"/>
    <property type="evidence" value="ECO:0007669"/>
    <property type="project" value="InterPro"/>
</dbReference>
<dbReference type="InterPro" id="IPR027417">
    <property type="entry name" value="P-loop_NTPase"/>
</dbReference>
<comment type="caution">
    <text evidence="2">The sequence shown here is derived from an EMBL/GenBank/DDBJ whole genome shotgun (WGS) entry which is preliminary data.</text>
</comment>
<dbReference type="GO" id="GO:0006260">
    <property type="term" value="P:DNA replication"/>
    <property type="evidence" value="ECO:0007669"/>
    <property type="project" value="InterPro"/>
</dbReference>
<evidence type="ECO:0000259" key="1">
    <source>
        <dbReference type="PROSITE" id="PS51199"/>
    </source>
</evidence>
<dbReference type="InterPro" id="IPR016136">
    <property type="entry name" value="DNA_helicase_N/primase_C"/>
</dbReference>
<organism evidence="2 3">
    <name type="scientific">Candidatus Segetimicrobium genomatis</name>
    <dbReference type="NCBI Taxonomy" id="2569760"/>
    <lineage>
        <taxon>Bacteria</taxon>
        <taxon>Bacillati</taxon>
        <taxon>Candidatus Sysuimicrobiota</taxon>
        <taxon>Candidatus Sysuimicrobiia</taxon>
        <taxon>Candidatus Sysuimicrobiales</taxon>
        <taxon>Candidatus Segetimicrobiaceae</taxon>
        <taxon>Candidatus Segetimicrobium</taxon>
    </lineage>
</organism>
<name>A0A537IY42_9BACT</name>
<gene>
    <name evidence="2" type="ORF">E6H05_04395</name>
</gene>
<protein>
    <recommendedName>
        <fullName evidence="1">SF4 helicase domain-containing protein</fullName>
    </recommendedName>
</protein>
<dbReference type="PANTHER" id="PTHR30153">
    <property type="entry name" value="REPLICATIVE DNA HELICASE DNAB"/>
    <property type="match status" value="1"/>
</dbReference>
<evidence type="ECO:0000313" key="2">
    <source>
        <dbReference type="EMBL" id="TMI76220.1"/>
    </source>
</evidence>
<reference evidence="2 3" key="1">
    <citation type="journal article" date="2019" name="Nat. Microbiol.">
        <title>Mediterranean grassland soil C-N compound turnover is dependent on rainfall and depth, and is mediated by genomically divergent microorganisms.</title>
        <authorList>
            <person name="Diamond S."/>
            <person name="Andeer P.F."/>
            <person name="Li Z."/>
            <person name="Crits-Christoph A."/>
            <person name="Burstein D."/>
            <person name="Anantharaman K."/>
            <person name="Lane K.R."/>
            <person name="Thomas B.C."/>
            <person name="Pan C."/>
            <person name="Northen T.R."/>
            <person name="Banfield J.F."/>
        </authorList>
    </citation>
    <scope>NUCLEOTIDE SEQUENCE [LARGE SCALE GENOMIC DNA]</scope>
    <source>
        <strain evidence="2">NP_8</strain>
    </source>
</reference>
<dbReference type="Gene3D" id="1.10.860.10">
    <property type="entry name" value="DNAb Helicase, Chain A"/>
    <property type="match status" value="1"/>
</dbReference>
<dbReference type="PANTHER" id="PTHR30153:SF2">
    <property type="entry name" value="REPLICATIVE DNA HELICASE"/>
    <property type="match status" value="1"/>
</dbReference>
<dbReference type="EMBL" id="VBAP01000027">
    <property type="protein sequence ID" value="TMI76220.1"/>
    <property type="molecule type" value="Genomic_DNA"/>
</dbReference>
<evidence type="ECO:0000313" key="3">
    <source>
        <dbReference type="Proteomes" id="UP000318834"/>
    </source>
</evidence>
<dbReference type="Gene3D" id="3.40.50.300">
    <property type="entry name" value="P-loop containing nucleotide triphosphate hydrolases"/>
    <property type="match status" value="1"/>
</dbReference>
<dbReference type="GO" id="GO:0005829">
    <property type="term" value="C:cytosol"/>
    <property type="evidence" value="ECO:0007669"/>
    <property type="project" value="TreeGrafter"/>
</dbReference>